<dbReference type="SUPFAM" id="SSF51905">
    <property type="entry name" value="FAD/NAD(P)-binding domain"/>
    <property type="match status" value="1"/>
</dbReference>
<evidence type="ECO:0000313" key="4">
    <source>
        <dbReference type="EMBL" id="GAA4047190.1"/>
    </source>
</evidence>
<protein>
    <submittedName>
        <fullName evidence="4">FAD-dependent oxidoreductase</fullName>
    </submittedName>
</protein>
<dbReference type="Proteomes" id="UP001501469">
    <property type="component" value="Unassembled WGS sequence"/>
</dbReference>
<keyword evidence="2" id="KW-0812">Transmembrane</keyword>
<dbReference type="PANTHER" id="PTHR43563">
    <property type="entry name" value="AMINE OXIDASE"/>
    <property type="match status" value="1"/>
</dbReference>
<gene>
    <name evidence="4" type="ORF">GCM10022409_36670</name>
</gene>
<keyword evidence="5" id="KW-1185">Reference proteome</keyword>
<keyword evidence="2" id="KW-1133">Transmembrane helix</keyword>
<dbReference type="InterPro" id="IPR050703">
    <property type="entry name" value="Flavin_MAO"/>
</dbReference>
<evidence type="ECO:0000256" key="2">
    <source>
        <dbReference type="SAM" id="Phobius"/>
    </source>
</evidence>
<feature type="transmembrane region" description="Helical" evidence="2">
    <location>
        <begin position="12"/>
        <end position="34"/>
    </location>
</feature>
<sequence>MTPAVPTPAVPPVLIVGAGLAGLTAARVLLAAGVPVRMLEARGRVGGRTWAIPALPDSGEDQLLDLGATWGWHHHPHLMQLLDELAIRPFVQPSAGATAYQTPQGVHRLPHPSGSAGYLRFAGGVAVLCRTLAGQLPADSLELNTRVTQLRRLPNGQGIEVRAVQGESPRTYVAAAVVLALPPRLAAHSLAFEPALPAALLATLREIPTWMSHAMKSVVVYAEPFWRALGWSGFAVSQLGPLTEIHDASPVGDSPGVLFGFFAAPHALRTASLAARRAAVLAQLQHLFGELAGAPLAYHEWDWAQDPFTSAPGDEQPPASVPLHGPALLRQAAWAGTLHWAGAETSASEWGRLDGAVESGRYAAAQVLQQLGSSA</sequence>
<reference evidence="5" key="1">
    <citation type="journal article" date="2019" name="Int. J. Syst. Evol. Microbiol.">
        <title>The Global Catalogue of Microorganisms (GCM) 10K type strain sequencing project: providing services to taxonomists for standard genome sequencing and annotation.</title>
        <authorList>
            <consortium name="The Broad Institute Genomics Platform"/>
            <consortium name="The Broad Institute Genome Sequencing Center for Infectious Disease"/>
            <person name="Wu L."/>
            <person name="Ma J."/>
        </authorList>
    </citation>
    <scope>NUCLEOTIDE SEQUENCE [LARGE SCALE GENOMIC DNA]</scope>
    <source>
        <strain evidence="5">JCM 17225</strain>
    </source>
</reference>
<evidence type="ECO:0000259" key="3">
    <source>
        <dbReference type="Pfam" id="PF01593"/>
    </source>
</evidence>
<dbReference type="RefSeq" id="WP_345057405.1">
    <property type="nucleotide sequence ID" value="NZ_BAABDK010000029.1"/>
</dbReference>
<dbReference type="Gene3D" id="3.50.50.60">
    <property type="entry name" value="FAD/NAD(P)-binding domain"/>
    <property type="match status" value="2"/>
</dbReference>
<dbReference type="InterPro" id="IPR002937">
    <property type="entry name" value="Amino_oxidase"/>
</dbReference>
<evidence type="ECO:0000256" key="1">
    <source>
        <dbReference type="ARBA" id="ARBA00005995"/>
    </source>
</evidence>
<feature type="domain" description="Amine oxidase" evidence="3">
    <location>
        <begin position="20"/>
        <end position="96"/>
    </location>
</feature>
<feature type="domain" description="Amine oxidase" evidence="3">
    <location>
        <begin position="117"/>
        <end position="368"/>
    </location>
</feature>
<dbReference type="EMBL" id="BAABDK010000029">
    <property type="protein sequence ID" value="GAA4047190.1"/>
    <property type="molecule type" value="Genomic_DNA"/>
</dbReference>
<name>A0ABP7UM03_9BACT</name>
<proteinExistence type="inferred from homology"/>
<dbReference type="SUPFAM" id="SSF54373">
    <property type="entry name" value="FAD-linked reductases, C-terminal domain"/>
    <property type="match status" value="1"/>
</dbReference>
<dbReference type="PANTHER" id="PTHR43563:SF1">
    <property type="entry name" value="AMINE OXIDASE [FLAVIN-CONTAINING] B"/>
    <property type="match status" value="1"/>
</dbReference>
<comment type="similarity">
    <text evidence="1">Belongs to the flavin monoamine oxidase family.</text>
</comment>
<organism evidence="4 5">
    <name type="scientific">Hymenobacter glaciei</name>
    <dbReference type="NCBI Taxonomy" id="877209"/>
    <lineage>
        <taxon>Bacteria</taxon>
        <taxon>Pseudomonadati</taxon>
        <taxon>Bacteroidota</taxon>
        <taxon>Cytophagia</taxon>
        <taxon>Cytophagales</taxon>
        <taxon>Hymenobacteraceae</taxon>
        <taxon>Hymenobacter</taxon>
    </lineage>
</organism>
<accession>A0ABP7UM03</accession>
<keyword evidence="2" id="KW-0472">Membrane</keyword>
<dbReference type="Pfam" id="PF01593">
    <property type="entry name" value="Amino_oxidase"/>
    <property type="match status" value="2"/>
</dbReference>
<dbReference type="InterPro" id="IPR036188">
    <property type="entry name" value="FAD/NAD-bd_sf"/>
</dbReference>
<comment type="caution">
    <text evidence="4">The sequence shown here is derived from an EMBL/GenBank/DDBJ whole genome shotgun (WGS) entry which is preliminary data.</text>
</comment>
<evidence type="ECO:0000313" key="5">
    <source>
        <dbReference type="Proteomes" id="UP001501469"/>
    </source>
</evidence>